<organism evidence="1 2">
    <name type="scientific">Aspergillus melleus</name>
    <dbReference type="NCBI Taxonomy" id="138277"/>
    <lineage>
        <taxon>Eukaryota</taxon>
        <taxon>Fungi</taxon>
        <taxon>Dikarya</taxon>
        <taxon>Ascomycota</taxon>
        <taxon>Pezizomycotina</taxon>
        <taxon>Eurotiomycetes</taxon>
        <taxon>Eurotiomycetidae</taxon>
        <taxon>Eurotiales</taxon>
        <taxon>Aspergillaceae</taxon>
        <taxon>Aspergillus</taxon>
        <taxon>Aspergillus subgen. Circumdati</taxon>
    </lineage>
</organism>
<dbReference type="EC" id="2.7.7.49" evidence="1"/>
<dbReference type="Proteomes" id="UP001177260">
    <property type="component" value="Unassembled WGS sequence"/>
</dbReference>
<keyword evidence="1" id="KW-0808">Transferase</keyword>
<keyword evidence="2" id="KW-1185">Reference proteome</keyword>
<name>A0ACC3B0S6_9EURO</name>
<comment type="caution">
    <text evidence="1">The sequence shown here is derived from an EMBL/GenBank/DDBJ whole genome shotgun (WGS) entry which is preliminary data.</text>
</comment>
<accession>A0ACC3B0S6</accession>
<gene>
    <name evidence="1" type="primary">EST2</name>
    <name evidence="1" type="ORF">N8T08_006245</name>
</gene>
<keyword evidence="1" id="KW-0695">RNA-directed DNA polymerase</keyword>
<keyword evidence="1" id="KW-0548">Nucleotidyltransferase</keyword>
<sequence length="1136" mass="128338">MGKKRKRPVKDDRPRDHLPKPSSPPSPSQEEIPEHSHSHPVISLYYPRVVTLRQYLLKRIPVSSKSRRRRIAAVRNDLTLPDLKRSGLATFLDTTLVGVLKDLSPISARNSTQTRTTSQLDSTDTGATSAQEEVLKQAPWTDVLDLLGYNGNDIMFELLRDCGIFTTVDPRKGVYYQVSGVPLFALETVQKPPQALPESATTGKDEVKPLSTKDAPASQYKPNSITFLRRRILYAPPVLGPQGRIQYGLSKRHVLNRSGSSDSLSDTVHVMKYVFPKQFGLRNVFNSSGNTFFMKDFTSREEEISKREIQQQAKAQNSTRSNTHKQGNPGQSPRVPKRLRGKPVELVRLLQTRQRHCSYWQLLQYYCPLKSSGPWKFDSIDTQNEVSRDPKSSASGNFITQPGGPNGAHTPTVAQTNQEVQKAKPNISRPKLSLMDYATPSSSVSAFCRAVLRKLFPSEWYGVGQQGDINQDIVLKHVDRFVRMRRFETLTIHEICKGIKVTSIPWLEHPNIEGQQIKLSLSDLQKRAELLHEFLYYVFDSILMPLIRSCFYVTESQSHRGRLFYFRHDMWHQLTQKPLANLKSSMFDEIKPEKAASILRCRSLGYGLLRLKPKTTGIRPIMNLSRPILVDGKWGKRFMGQGINKTIAPVYSMLNYELTRKTAQFGSCMNCVGDIHARLKAFKEKWATHTNSGRPPFYFVKLDIQASYDTIPQQKLIPLVENLVSEEKYHISNHREVSAADEFSSMWPSDGSRQSKGRPKSAGRAGPATETQPLVETLANGGVSKRRNTVFVSSQTQKDYSAEDLLDLLDEHLQNNLVKFGRKYFRQRKGIPQGSRVSSLLCNLFYGQMERDVLGFLDPHEALLLRLVDDFLLITSNSTLAMKFLTVMVKGQPEYGVTVNPSKSLVNFAAAVEGTHIPRLIDTSLFPYCGTLIDVRTLEVHKDHDKLLEVGDTTAAALSNSLTIASSKTPGRALHQKMLTSFKALMHPMYLDTNHNSLTVVLSNIYTNFLTTAMKMYRYMRALRGRSHPTPAVVIRIIGDLTELAWRLVQTKRQPSGSTSDTSSSTTTCIASHSQLEYLSAAAFRHVFGRKQTRYQAILNWLDRVYKANRLKADGKSARLAQVVRKGNLLYGGWRY</sequence>
<protein>
    <submittedName>
        <fullName evidence="1">Telomerase reverse transcriptase</fullName>
        <ecNumber evidence="1">2.7.7.49</ecNumber>
    </submittedName>
</protein>
<evidence type="ECO:0000313" key="2">
    <source>
        <dbReference type="Proteomes" id="UP001177260"/>
    </source>
</evidence>
<reference evidence="1 2" key="1">
    <citation type="journal article" date="2023" name="ACS Omega">
        <title>Identification of the Neoaspergillic Acid Biosynthesis Gene Cluster by Establishing an In Vitro CRISPR-Ribonucleoprotein Genetic System in Aspergillus melleus.</title>
        <authorList>
            <person name="Yuan B."/>
            <person name="Grau M.F."/>
            <person name="Murata R.M."/>
            <person name="Torok T."/>
            <person name="Venkateswaran K."/>
            <person name="Stajich J.E."/>
            <person name="Wang C.C.C."/>
        </authorList>
    </citation>
    <scope>NUCLEOTIDE SEQUENCE [LARGE SCALE GENOMIC DNA]</scope>
    <source>
        <strain evidence="1 2">IMV 1140</strain>
    </source>
</reference>
<dbReference type="EMBL" id="JAOPJF010000038">
    <property type="protein sequence ID" value="KAK1143635.1"/>
    <property type="molecule type" value="Genomic_DNA"/>
</dbReference>
<proteinExistence type="predicted"/>
<evidence type="ECO:0000313" key="1">
    <source>
        <dbReference type="EMBL" id="KAK1143635.1"/>
    </source>
</evidence>